<dbReference type="CDD" id="cd00544">
    <property type="entry name" value="CobU"/>
    <property type="match status" value="1"/>
</dbReference>
<dbReference type="EC" id="2.7.7.62" evidence="9"/>
<evidence type="ECO:0000256" key="11">
    <source>
        <dbReference type="ARBA" id="ARBA00022679"/>
    </source>
</evidence>
<evidence type="ECO:0000313" key="21">
    <source>
        <dbReference type="EMBL" id="ADI02851.1"/>
    </source>
</evidence>
<evidence type="ECO:0000256" key="1">
    <source>
        <dbReference type="ARBA" id="ARBA00000312"/>
    </source>
</evidence>
<organism evidence="21 22">
    <name type="scientific">Syntrophothermus lipocalidus (strain DSM 12680 / TGB-C1)</name>
    <dbReference type="NCBI Taxonomy" id="643648"/>
    <lineage>
        <taxon>Bacteria</taxon>
        <taxon>Bacillati</taxon>
        <taxon>Bacillota</taxon>
        <taxon>Clostridia</taxon>
        <taxon>Eubacteriales</taxon>
        <taxon>Syntrophomonadaceae</taxon>
        <taxon>Syntrophothermus</taxon>
    </lineage>
</organism>
<evidence type="ECO:0000256" key="7">
    <source>
        <dbReference type="ARBA" id="ARBA00007490"/>
    </source>
</evidence>
<dbReference type="eggNOG" id="COG2087">
    <property type="taxonomic scope" value="Bacteria"/>
</dbReference>
<evidence type="ECO:0000256" key="19">
    <source>
        <dbReference type="PIRSR" id="PIRSR006135-1"/>
    </source>
</evidence>
<comment type="pathway">
    <text evidence="5">Cofactor biosynthesis; adenosylcobalamin biosynthesis; adenosylcobalamin from cob(II)yrinate a,c-diamide: step 6/7.</text>
</comment>
<feature type="binding site" evidence="20">
    <location>
        <begin position="63"/>
        <end position="65"/>
    </location>
    <ligand>
        <name>GTP</name>
        <dbReference type="ChEBI" id="CHEBI:37565"/>
    </ligand>
</feature>
<dbReference type="EC" id="2.7.1.156" evidence="8"/>
<feature type="binding site" evidence="20">
    <location>
        <position position="113"/>
    </location>
    <ligand>
        <name>GTP</name>
        <dbReference type="ChEBI" id="CHEBI:37565"/>
    </ligand>
</feature>
<evidence type="ECO:0000256" key="6">
    <source>
        <dbReference type="ARBA" id="ARBA00005159"/>
    </source>
</evidence>
<keyword evidence="14" id="KW-0067">ATP-binding</keyword>
<dbReference type="GO" id="GO:0043752">
    <property type="term" value="F:adenosylcobinamide kinase activity"/>
    <property type="evidence" value="ECO:0007669"/>
    <property type="project" value="UniProtKB-EC"/>
</dbReference>
<evidence type="ECO:0000256" key="12">
    <source>
        <dbReference type="ARBA" id="ARBA00022741"/>
    </source>
</evidence>
<keyword evidence="15 20" id="KW-0342">GTP-binding</keyword>
<evidence type="ECO:0000256" key="18">
    <source>
        <dbReference type="ARBA" id="ARBA00073706"/>
    </source>
</evidence>
<dbReference type="GO" id="GO:0005525">
    <property type="term" value="F:GTP binding"/>
    <property type="evidence" value="ECO:0007669"/>
    <property type="project" value="UniProtKB-KW"/>
</dbReference>
<dbReference type="FunFam" id="3.40.50.300:FF:000632">
    <property type="entry name" value="Bifunctional adenosylcobalamin biosynthesis protein"/>
    <property type="match status" value="1"/>
</dbReference>
<evidence type="ECO:0000256" key="3">
    <source>
        <dbReference type="ARBA" id="ARBA00001522"/>
    </source>
</evidence>
<dbReference type="KEGG" id="slp:Slip_2105"/>
<dbReference type="InterPro" id="IPR003203">
    <property type="entry name" value="CobU/CobP"/>
</dbReference>
<reference evidence="21 22" key="2">
    <citation type="journal article" date="2010" name="Stand. Genomic Sci.">
        <title>Complete genome sequence of Syntrophothermus lipocalidus type strain (TGB-C1).</title>
        <authorList>
            <person name="Djao O.D."/>
            <person name="Zhang X."/>
            <person name="Lucas S."/>
            <person name="Lapidus A."/>
            <person name="Del Rio T.G."/>
            <person name="Nolan M."/>
            <person name="Tice H."/>
            <person name="Cheng J.F."/>
            <person name="Han C."/>
            <person name="Tapia R."/>
            <person name="Goodwin L."/>
            <person name="Pitluck S."/>
            <person name="Liolios K."/>
            <person name="Ivanova N."/>
            <person name="Mavromatis K."/>
            <person name="Mikhailova N."/>
            <person name="Ovchinnikova G."/>
            <person name="Pati A."/>
            <person name="Brambilla E."/>
            <person name="Chen A."/>
            <person name="Palaniappan K."/>
            <person name="Land M."/>
            <person name="Hauser L."/>
            <person name="Chang Y.J."/>
            <person name="Jeffries C.D."/>
            <person name="Rohde M."/>
            <person name="Sikorski J."/>
            <person name="Spring S."/>
            <person name="Goker M."/>
            <person name="Detter J.C."/>
            <person name="Woyke T."/>
            <person name="Bristow J."/>
            <person name="Eisen J.A."/>
            <person name="Markowitz V."/>
            <person name="Hugenholtz P."/>
            <person name="Kyrpides N.C."/>
            <person name="Klenk H.P."/>
        </authorList>
    </citation>
    <scope>NUCLEOTIDE SEQUENCE [LARGE SCALE GENOMIC DNA]</scope>
    <source>
        <strain evidence="22">DSM 12680 / TGB-C1</strain>
    </source>
</reference>
<reference evidence="22" key="1">
    <citation type="journal article" date="2010" name="Stand. Genomic Sci.">
        <title>Complete genome sequence of Syntrophothermus lipocalidus type strain (TGB-C1T).</title>
        <authorList>
            <consortium name="US DOE Joint Genome Institute (JGI-PGF)"/>
            <person name="Djao O."/>
            <person name="Zhang X."/>
            <person name="Lucas S."/>
            <person name="Lapidus A."/>
            <person name="Glavina Del Rio T."/>
            <person name="Nolan M."/>
            <person name="Tice H."/>
            <person name="Cheng J."/>
            <person name="Han C."/>
            <person name="Tapia R."/>
            <person name="Goodwin L."/>
            <person name="Pitluck S."/>
            <person name="Liolios K."/>
            <person name="Ivanova N."/>
            <person name="Mavromatis K."/>
            <person name="Mikhailova N."/>
            <person name="Ovchinnikova G."/>
            <person name="Pati A."/>
            <person name="Brambilla E."/>
            <person name="Chen A."/>
            <person name="Palaniappan K."/>
            <person name="Land M."/>
            <person name="Hauser L."/>
            <person name="Chang Y."/>
            <person name="Jeffries C."/>
            <person name="Rohde M."/>
            <person name="Sikorski J."/>
            <person name="Spring S."/>
            <person name="Goker M."/>
            <person name="Detter J."/>
            <person name="Woyke T."/>
            <person name="Bristow J."/>
            <person name="Eisen J."/>
            <person name="Markowitz V."/>
            <person name="Hugenholtz P."/>
            <person name="Kyrpides N."/>
            <person name="Klenk H."/>
        </authorList>
    </citation>
    <scope>NUCLEOTIDE SEQUENCE [LARGE SCALE GENOMIC DNA]</scope>
    <source>
        <strain evidence="22">DSM 12680 / TGB-C1</strain>
    </source>
</reference>
<keyword evidence="12 20" id="KW-0547">Nucleotide-binding</keyword>
<feature type="binding site" evidence="20">
    <location>
        <position position="91"/>
    </location>
    <ligand>
        <name>GTP</name>
        <dbReference type="ChEBI" id="CHEBI:37565"/>
    </ligand>
</feature>
<dbReference type="Proteomes" id="UP000000378">
    <property type="component" value="Chromosome"/>
</dbReference>
<keyword evidence="21" id="KW-0548">Nucleotidyltransferase</keyword>
<protein>
    <recommendedName>
        <fullName evidence="18">Bifunctional adenosylcobalamin biosynthesis protein CobU</fullName>
        <ecNumber evidence="8">2.7.1.156</ecNumber>
        <ecNumber evidence="9">2.7.7.62</ecNumber>
    </recommendedName>
    <alternativeName>
        <fullName evidence="16">Adenosylcobinamide kinase</fullName>
    </alternativeName>
    <alternativeName>
        <fullName evidence="17">Adenosylcobinamide-phosphate guanylyltransferase</fullName>
    </alternativeName>
</protein>
<dbReference type="InterPro" id="IPR027417">
    <property type="entry name" value="P-loop_NTPase"/>
</dbReference>
<dbReference type="AlphaFoldDB" id="D7CIX3"/>
<evidence type="ECO:0000256" key="2">
    <source>
        <dbReference type="ARBA" id="ARBA00000711"/>
    </source>
</evidence>
<feature type="binding site" evidence="20">
    <location>
        <begin position="38"/>
        <end position="45"/>
    </location>
    <ligand>
        <name>GTP</name>
        <dbReference type="ChEBI" id="CHEBI:37565"/>
    </ligand>
</feature>
<dbReference type="STRING" id="643648.Slip_2105"/>
<evidence type="ECO:0000256" key="13">
    <source>
        <dbReference type="ARBA" id="ARBA00022777"/>
    </source>
</evidence>
<keyword evidence="10" id="KW-0169">Cobalamin biosynthesis</keyword>
<evidence type="ECO:0000256" key="10">
    <source>
        <dbReference type="ARBA" id="ARBA00022573"/>
    </source>
</evidence>
<dbReference type="PIRSF" id="PIRSF006135">
    <property type="entry name" value="CobU"/>
    <property type="match status" value="1"/>
</dbReference>
<feature type="active site" description="GMP-histidine intermediate" evidence="19">
    <location>
        <position position="79"/>
    </location>
</feature>
<comment type="catalytic activity">
    <reaction evidence="2">
        <text>adenosylcob(III)inamide phosphate + GTP + H(+) = adenosylcob(III)inamide-GDP + diphosphate</text>
        <dbReference type="Rhea" id="RHEA:22712"/>
        <dbReference type="ChEBI" id="CHEBI:15378"/>
        <dbReference type="ChEBI" id="CHEBI:33019"/>
        <dbReference type="ChEBI" id="CHEBI:37565"/>
        <dbReference type="ChEBI" id="CHEBI:58502"/>
        <dbReference type="ChEBI" id="CHEBI:60487"/>
        <dbReference type="EC" id="2.7.7.62"/>
    </reaction>
</comment>
<dbReference type="SUPFAM" id="SSF52540">
    <property type="entry name" value="P-loop containing nucleoside triphosphate hydrolases"/>
    <property type="match status" value="1"/>
</dbReference>
<dbReference type="RefSeq" id="WP_013176253.1">
    <property type="nucleotide sequence ID" value="NC_014220.1"/>
</dbReference>
<comment type="catalytic activity">
    <reaction evidence="1">
        <text>adenosylcob(III)inamide + ATP = adenosylcob(III)inamide phosphate + ADP + H(+)</text>
        <dbReference type="Rhea" id="RHEA:15769"/>
        <dbReference type="ChEBI" id="CHEBI:2480"/>
        <dbReference type="ChEBI" id="CHEBI:15378"/>
        <dbReference type="ChEBI" id="CHEBI:30616"/>
        <dbReference type="ChEBI" id="CHEBI:58502"/>
        <dbReference type="ChEBI" id="CHEBI:456216"/>
        <dbReference type="EC" id="2.7.1.156"/>
    </reaction>
</comment>
<dbReference type="NCBIfam" id="NF004469">
    <property type="entry name" value="PRK05800.1"/>
    <property type="match status" value="1"/>
</dbReference>
<evidence type="ECO:0000256" key="15">
    <source>
        <dbReference type="ARBA" id="ARBA00023134"/>
    </source>
</evidence>
<accession>D7CIX3</accession>
<evidence type="ECO:0000256" key="20">
    <source>
        <dbReference type="PIRSR" id="PIRSR006135-2"/>
    </source>
</evidence>
<comment type="function">
    <text evidence="4">Catalyzes ATP-dependent phosphorylation of adenosylcobinamide and addition of GMP to adenosylcobinamide phosphate.</text>
</comment>
<evidence type="ECO:0000256" key="16">
    <source>
        <dbReference type="ARBA" id="ARBA00029570"/>
    </source>
</evidence>
<evidence type="ECO:0000256" key="4">
    <source>
        <dbReference type="ARBA" id="ARBA00003889"/>
    </source>
</evidence>
<keyword evidence="13" id="KW-0418">Kinase</keyword>
<dbReference type="PANTHER" id="PTHR34848:SF1">
    <property type="entry name" value="BIFUNCTIONAL ADENOSYLCOBALAMIN BIOSYNTHESIS PROTEIN COBU"/>
    <property type="match status" value="1"/>
</dbReference>
<comment type="similarity">
    <text evidence="7">Belongs to the CobU/CobP family.</text>
</comment>
<sequence length="214" mass="24038">MSKGEQRPFGLEGSDRLFLPAPKRQEAKTENRLVLVTGGARSGKSRWAEYLLQEQGGGVLYVATALPIDEEMQDRINRHRTRRPPHWRTLEGYSGLARLIRETRLFREAVLLDCLTIMVTNLLLDAVKDFDRVTPQEAETVEKAIEQEVVSLVKALREIESTAVIVTNEVGMGLVPDNPLGRLFRDVCGRMNQLVAAEADEVYLVVCGIPVRIK</sequence>
<evidence type="ECO:0000256" key="9">
    <source>
        <dbReference type="ARBA" id="ARBA00012523"/>
    </source>
</evidence>
<comment type="catalytic activity">
    <reaction evidence="3">
        <text>adenosylcob(III)inamide + GTP = adenosylcob(III)inamide phosphate + GDP + H(+)</text>
        <dbReference type="Rhea" id="RHEA:15765"/>
        <dbReference type="ChEBI" id="CHEBI:2480"/>
        <dbReference type="ChEBI" id="CHEBI:15378"/>
        <dbReference type="ChEBI" id="CHEBI:37565"/>
        <dbReference type="ChEBI" id="CHEBI:58189"/>
        <dbReference type="ChEBI" id="CHEBI:58502"/>
        <dbReference type="EC" id="2.7.1.156"/>
    </reaction>
</comment>
<evidence type="ECO:0000256" key="17">
    <source>
        <dbReference type="ARBA" id="ARBA00030571"/>
    </source>
</evidence>
<dbReference type="UniPathway" id="UPA00148">
    <property type="reaction ID" value="UER00236"/>
</dbReference>
<comment type="pathway">
    <text evidence="6">Cofactor biosynthesis; adenosylcobalamin biosynthesis; adenosylcobalamin from cob(II)yrinate a,c-diamide: step 5/7.</text>
</comment>
<evidence type="ECO:0000256" key="14">
    <source>
        <dbReference type="ARBA" id="ARBA00022840"/>
    </source>
</evidence>
<dbReference type="GO" id="GO:0009236">
    <property type="term" value="P:cobalamin biosynthetic process"/>
    <property type="evidence" value="ECO:0007669"/>
    <property type="project" value="UniProtKB-UniPathway"/>
</dbReference>
<dbReference type="HOGENOM" id="CLU_094161_0_2_9"/>
<evidence type="ECO:0000256" key="5">
    <source>
        <dbReference type="ARBA" id="ARBA00004692"/>
    </source>
</evidence>
<evidence type="ECO:0000313" key="22">
    <source>
        <dbReference type="Proteomes" id="UP000000378"/>
    </source>
</evidence>
<gene>
    <name evidence="21" type="ordered locus">Slip_2105</name>
</gene>
<evidence type="ECO:0000256" key="8">
    <source>
        <dbReference type="ARBA" id="ARBA00012016"/>
    </source>
</evidence>
<dbReference type="GO" id="GO:0008820">
    <property type="term" value="F:cobinamide phosphate guanylyltransferase activity"/>
    <property type="evidence" value="ECO:0007669"/>
    <property type="project" value="UniProtKB-EC"/>
</dbReference>
<keyword evidence="22" id="KW-1185">Reference proteome</keyword>
<proteinExistence type="inferred from homology"/>
<dbReference type="GO" id="GO:0005524">
    <property type="term" value="F:ATP binding"/>
    <property type="evidence" value="ECO:0007669"/>
    <property type="project" value="UniProtKB-KW"/>
</dbReference>
<dbReference type="Gene3D" id="3.40.50.300">
    <property type="entry name" value="P-loop containing nucleotide triphosphate hydrolases"/>
    <property type="match status" value="1"/>
</dbReference>
<dbReference type="EMBL" id="CP002048">
    <property type="protein sequence ID" value="ADI02851.1"/>
    <property type="molecule type" value="Genomic_DNA"/>
</dbReference>
<name>D7CIX3_SYNLT</name>
<dbReference type="Pfam" id="PF02283">
    <property type="entry name" value="CobU"/>
    <property type="match status" value="1"/>
</dbReference>
<feature type="binding site" evidence="20">
    <location>
        <begin position="80"/>
        <end position="83"/>
    </location>
    <ligand>
        <name>GTP</name>
        <dbReference type="ChEBI" id="CHEBI:37565"/>
    </ligand>
</feature>
<keyword evidence="11 21" id="KW-0808">Transferase</keyword>
<dbReference type="PANTHER" id="PTHR34848">
    <property type="match status" value="1"/>
</dbReference>